<dbReference type="PANTHER" id="PTHR12480">
    <property type="entry name" value="ARGININE DEMETHYLASE AND LYSYL-HYDROXYLASE JMJD"/>
    <property type="match status" value="1"/>
</dbReference>
<dbReference type="GO" id="GO:0005737">
    <property type="term" value="C:cytoplasm"/>
    <property type="evidence" value="ECO:0007669"/>
    <property type="project" value="TreeGrafter"/>
</dbReference>
<dbReference type="InParanoid" id="F0Y921"/>
<dbReference type="GeneID" id="20224675"/>
<organism evidence="5">
    <name type="scientific">Aureococcus anophagefferens</name>
    <name type="common">Harmful bloom alga</name>
    <dbReference type="NCBI Taxonomy" id="44056"/>
    <lineage>
        <taxon>Eukaryota</taxon>
        <taxon>Sar</taxon>
        <taxon>Stramenopiles</taxon>
        <taxon>Ochrophyta</taxon>
        <taxon>Pelagophyceae</taxon>
        <taxon>Pelagomonadales</taxon>
        <taxon>Pelagomonadaceae</taxon>
        <taxon>Aureococcus</taxon>
    </lineage>
</organism>
<feature type="domain" description="JmjC" evidence="3">
    <location>
        <begin position="506"/>
        <end position="676"/>
    </location>
</feature>
<sequence>MPRLARVALLLCSLVSSQDDCAAPADIAVFDDVLSDAALAALDAVLNTTRSRMIRIAAPPDDVAARTAAAVAASFGERGLLEVWSRDRYDPSVAFHFDMDEGLNDLDLVAPPATLYIFCVDHDDDLAAPTTMVQPDGLYAVPVRRNRLVRAPGATLHGVLGGGARKRRRMLLFNAWPDVDRPPASSLRDVARGEPSAPADVPGTGGSPRPFVDVPADPAAPPFHVRMMNREANGCDETLAGVAWPSDSDMAADRSPRRLAFDAPPLRAVAPAVGRRCACDARGACATVPLPPPGVADGAWAELARGAADAAAARLEALPASDAYAHLLRGRLAVRAAALARRPLGEARQALADACQTVPNATFYDHAAEADTLGAQVAACRRDVALVDRFMARGAETGGATPMAVEDASTLTVERFEREYAKPRVPVLIRGWSLDLTWDSLVRTCGHLRPPLRTRGTSDAWAGLEYARGSNGRQGPKTLADVVSGAKEGGMLHEGDVFDWDATRPGGCGTLLETLVVPKYFSGALGFFGPGLFVQRNASGGGPHEDAFATSFWQYLAEGRKRWRVAAPGAASDLYATARDWADAHFPDVRCPKSPYARAFAGGDAADCGAPRPAELLGDVPGLAVWEAVAEPGDLVYVPPTAPHQVRTLAPSLALSMNRLEAAALPDAQASLYVAAPESGFGYARPRHGRPPRWFEAVPLVAKHPWLQTLRGTLSRLQAHGEGLAALADRGKAAELAGRPGLTWGEFAYYKGVEI</sequence>
<dbReference type="PROSITE" id="PS51184">
    <property type="entry name" value="JMJC"/>
    <property type="match status" value="1"/>
</dbReference>
<evidence type="ECO:0000259" key="3">
    <source>
        <dbReference type="PROSITE" id="PS51184"/>
    </source>
</evidence>
<evidence type="ECO:0000256" key="2">
    <source>
        <dbReference type="SAM" id="SignalP"/>
    </source>
</evidence>
<dbReference type="SUPFAM" id="SSF51197">
    <property type="entry name" value="Clavaminate synthase-like"/>
    <property type="match status" value="1"/>
</dbReference>
<evidence type="ECO:0000313" key="5">
    <source>
        <dbReference type="Proteomes" id="UP000002729"/>
    </source>
</evidence>
<dbReference type="RefSeq" id="XP_009036898.1">
    <property type="nucleotide sequence ID" value="XM_009038650.1"/>
</dbReference>
<dbReference type="OrthoDB" id="70760at2759"/>
<dbReference type="Gene3D" id="2.60.120.650">
    <property type="entry name" value="Cupin"/>
    <property type="match status" value="1"/>
</dbReference>
<feature type="signal peptide" evidence="2">
    <location>
        <begin position="1"/>
        <end position="17"/>
    </location>
</feature>
<dbReference type="InterPro" id="IPR003347">
    <property type="entry name" value="JmjC_dom"/>
</dbReference>
<dbReference type="PANTHER" id="PTHR12480:SF22">
    <property type="entry name" value="JMJC DOMAIN-CONTAINING PROTEIN"/>
    <property type="match status" value="1"/>
</dbReference>
<dbReference type="GO" id="GO:0005634">
    <property type="term" value="C:nucleus"/>
    <property type="evidence" value="ECO:0007669"/>
    <property type="project" value="TreeGrafter"/>
</dbReference>
<feature type="region of interest" description="Disordered" evidence="1">
    <location>
        <begin position="183"/>
        <end position="210"/>
    </location>
</feature>
<dbReference type="AlphaFoldDB" id="F0Y921"/>
<dbReference type="GO" id="GO:0033749">
    <property type="term" value="F:histone H4R3 demethylase activity"/>
    <property type="evidence" value="ECO:0007669"/>
    <property type="project" value="TreeGrafter"/>
</dbReference>
<proteinExistence type="predicted"/>
<reference evidence="4 5" key="1">
    <citation type="journal article" date="2011" name="Proc. Natl. Acad. Sci. U.S.A.">
        <title>Niche of harmful alga Aureococcus anophagefferens revealed through ecogenomics.</title>
        <authorList>
            <person name="Gobler C.J."/>
            <person name="Berry D.L."/>
            <person name="Dyhrman S.T."/>
            <person name="Wilhelm S.W."/>
            <person name="Salamov A."/>
            <person name="Lobanov A.V."/>
            <person name="Zhang Y."/>
            <person name="Collier J.L."/>
            <person name="Wurch L.L."/>
            <person name="Kustka A.B."/>
            <person name="Dill B.D."/>
            <person name="Shah M."/>
            <person name="VerBerkmoes N.C."/>
            <person name="Kuo A."/>
            <person name="Terry A."/>
            <person name="Pangilinan J."/>
            <person name="Lindquist E.A."/>
            <person name="Lucas S."/>
            <person name="Paulsen I.T."/>
            <person name="Hattenrath-Lehmann T.K."/>
            <person name="Talmage S.C."/>
            <person name="Walker E.A."/>
            <person name="Koch F."/>
            <person name="Burson A.M."/>
            <person name="Marcoval M.A."/>
            <person name="Tang Y.Z."/>
            <person name="Lecleir G.R."/>
            <person name="Coyne K.J."/>
            <person name="Berg G.M."/>
            <person name="Bertrand E.M."/>
            <person name="Saito M.A."/>
            <person name="Gladyshev V.N."/>
            <person name="Grigoriev I.V."/>
        </authorList>
    </citation>
    <scope>NUCLEOTIDE SEQUENCE [LARGE SCALE GENOMIC DNA]</scope>
    <source>
        <strain evidence="5">CCMP 1984</strain>
    </source>
</reference>
<dbReference type="EMBL" id="GL833128">
    <property type="protein sequence ID" value="EGB08160.1"/>
    <property type="molecule type" value="Genomic_DNA"/>
</dbReference>
<dbReference type="InterPro" id="IPR050910">
    <property type="entry name" value="JMJD6_ArgDemeth/LysHydrox"/>
</dbReference>
<gene>
    <name evidence="4" type="ORF">AURANDRAFT_64128</name>
</gene>
<feature type="chain" id="PRO_5003260845" description="JmjC domain-containing protein" evidence="2">
    <location>
        <begin position="18"/>
        <end position="755"/>
    </location>
</feature>
<dbReference type="GO" id="GO:0106140">
    <property type="term" value="F:P-TEFb complex binding"/>
    <property type="evidence" value="ECO:0007669"/>
    <property type="project" value="TreeGrafter"/>
</dbReference>
<dbReference type="Proteomes" id="UP000002729">
    <property type="component" value="Unassembled WGS sequence"/>
</dbReference>
<evidence type="ECO:0000313" key="4">
    <source>
        <dbReference type="EMBL" id="EGB08160.1"/>
    </source>
</evidence>
<keyword evidence="5" id="KW-1185">Reference proteome</keyword>
<keyword evidence="2" id="KW-0732">Signal</keyword>
<protein>
    <recommendedName>
        <fullName evidence="3">JmjC domain-containing protein</fullName>
    </recommendedName>
</protein>
<dbReference type="KEGG" id="aaf:AURANDRAFT_64128"/>
<name>F0Y921_AURAN</name>
<accession>F0Y921</accession>
<evidence type="ECO:0000256" key="1">
    <source>
        <dbReference type="SAM" id="MobiDB-lite"/>
    </source>
</evidence>